<keyword evidence="6" id="KW-0863">Zinc-finger</keyword>
<evidence type="ECO:0000256" key="6">
    <source>
        <dbReference type="ARBA" id="ARBA00022771"/>
    </source>
</evidence>
<evidence type="ECO:0000313" key="12">
    <source>
        <dbReference type="Proteomes" id="UP000241769"/>
    </source>
</evidence>
<dbReference type="AlphaFoldDB" id="A0A2P6MV16"/>
<keyword evidence="7" id="KW-0862">Zinc</keyword>
<reference evidence="11 12" key="1">
    <citation type="journal article" date="2018" name="Genome Biol. Evol.">
        <title>Multiple Roots of Fruiting Body Formation in Amoebozoa.</title>
        <authorList>
            <person name="Hillmann F."/>
            <person name="Forbes G."/>
            <person name="Novohradska S."/>
            <person name="Ferling I."/>
            <person name="Riege K."/>
            <person name="Groth M."/>
            <person name="Westermann M."/>
            <person name="Marz M."/>
            <person name="Spaller T."/>
            <person name="Winckler T."/>
            <person name="Schaap P."/>
            <person name="Glockner G."/>
        </authorList>
    </citation>
    <scope>NUCLEOTIDE SEQUENCE [LARGE SCALE GENOMIC DNA]</scope>
    <source>
        <strain evidence="11 12">Jena</strain>
    </source>
</reference>
<feature type="domain" description="ZNF598/HEL2 C2H2 zinc finger" evidence="10">
    <location>
        <begin position="358"/>
        <end position="413"/>
    </location>
</feature>
<feature type="compositionally biased region" description="Pro residues" evidence="8">
    <location>
        <begin position="29"/>
        <end position="43"/>
    </location>
</feature>
<dbReference type="GO" id="GO:0043022">
    <property type="term" value="F:ribosome binding"/>
    <property type="evidence" value="ECO:0007669"/>
    <property type="project" value="TreeGrafter"/>
</dbReference>
<feature type="compositionally biased region" description="Basic and acidic residues" evidence="8">
    <location>
        <begin position="629"/>
        <end position="647"/>
    </location>
</feature>
<comment type="subcellular location">
    <subcellularLocation>
        <location evidence="1">Cytoplasm</location>
    </subcellularLocation>
</comment>
<dbReference type="Proteomes" id="UP000241769">
    <property type="component" value="Unassembled WGS sequence"/>
</dbReference>
<evidence type="ECO:0000256" key="2">
    <source>
        <dbReference type="ARBA" id="ARBA00022490"/>
    </source>
</evidence>
<keyword evidence="3" id="KW-0597">Phosphoprotein</keyword>
<accession>A0A2P6MV16</accession>
<keyword evidence="2" id="KW-0963">Cytoplasm</keyword>
<keyword evidence="12" id="KW-1185">Reference proteome</keyword>
<comment type="caution">
    <text evidence="11">The sequence shown here is derived from an EMBL/GenBank/DDBJ whole genome shotgun (WGS) entry which is preliminary data.</text>
</comment>
<proteinExistence type="predicted"/>
<dbReference type="InterPro" id="IPR044288">
    <property type="entry name" value="ZNF598/HEL2"/>
</dbReference>
<dbReference type="GO" id="GO:0016567">
    <property type="term" value="P:protein ubiquitination"/>
    <property type="evidence" value="ECO:0007669"/>
    <property type="project" value="TreeGrafter"/>
</dbReference>
<dbReference type="GO" id="GO:0072344">
    <property type="term" value="P:rescue of stalled ribosome"/>
    <property type="evidence" value="ECO:0007669"/>
    <property type="project" value="InterPro"/>
</dbReference>
<feature type="compositionally biased region" description="Polar residues" evidence="8">
    <location>
        <begin position="44"/>
        <end position="62"/>
    </location>
</feature>
<dbReference type="OrthoDB" id="19348at2759"/>
<keyword evidence="5" id="KW-0479">Metal-binding</keyword>
<evidence type="ECO:0000313" key="11">
    <source>
        <dbReference type="EMBL" id="PRP75549.1"/>
    </source>
</evidence>
<dbReference type="Pfam" id="PF23230">
    <property type="entry name" value="zf-C2H2_13"/>
    <property type="match status" value="1"/>
</dbReference>
<dbReference type="PANTHER" id="PTHR22938">
    <property type="entry name" value="ZINC FINGER PROTEIN 598"/>
    <property type="match status" value="1"/>
</dbReference>
<feature type="compositionally biased region" description="Basic and acidic residues" evidence="8">
    <location>
        <begin position="107"/>
        <end position="128"/>
    </location>
</feature>
<dbReference type="GO" id="GO:0005737">
    <property type="term" value="C:cytoplasm"/>
    <property type="evidence" value="ECO:0007669"/>
    <property type="project" value="UniProtKB-SubCell"/>
</dbReference>
<dbReference type="STRING" id="1890364.A0A2P6MV16"/>
<dbReference type="GO" id="GO:0061630">
    <property type="term" value="F:ubiquitin protein ligase activity"/>
    <property type="evidence" value="ECO:0007669"/>
    <property type="project" value="InterPro"/>
</dbReference>
<dbReference type="CDD" id="cd16615">
    <property type="entry name" value="RING-HC_ZNF598"/>
    <property type="match status" value="1"/>
</dbReference>
<evidence type="ECO:0000256" key="8">
    <source>
        <dbReference type="SAM" id="MobiDB-lite"/>
    </source>
</evidence>
<evidence type="ECO:0000256" key="1">
    <source>
        <dbReference type="ARBA" id="ARBA00004496"/>
    </source>
</evidence>
<evidence type="ECO:0000256" key="3">
    <source>
        <dbReference type="ARBA" id="ARBA00022553"/>
    </source>
</evidence>
<gene>
    <name evidence="11" type="ORF">PROFUN_09035</name>
</gene>
<feature type="compositionally biased region" description="Basic and acidic residues" evidence="8">
    <location>
        <begin position="447"/>
        <end position="462"/>
    </location>
</feature>
<feature type="compositionally biased region" description="Polar residues" evidence="8">
    <location>
        <begin position="1"/>
        <end position="12"/>
    </location>
</feature>
<feature type="compositionally biased region" description="Low complexity" evidence="8">
    <location>
        <begin position="728"/>
        <end position="738"/>
    </location>
</feature>
<evidence type="ECO:0000256" key="4">
    <source>
        <dbReference type="ARBA" id="ARBA00022679"/>
    </source>
</evidence>
<feature type="region of interest" description="Disordered" evidence="8">
    <location>
        <begin position="726"/>
        <end position="748"/>
    </location>
</feature>
<dbReference type="InterPro" id="IPR057634">
    <property type="entry name" value="PAH_ZNF598/HEL2"/>
</dbReference>
<dbReference type="InterPro" id="IPR041888">
    <property type="entry name" value="RING-HC_ZNF598/HEL2"/>
</dbReference>
<name>A0A2P6MV16_9EUKA</name>
<dbReference type="GO" id="GO:0008270">
    <property type="term" value="F:zinc ion binding"/>
    <property type="evidence" value="ECO:0007669"/>
    <property type="project" value="UniProtKB-KW"/>
</dbReference>
<sequence length="748" mass="86649">MMDSNGKGNWSGQREESDQQKSFGRGRRPPPGLARPQDPPPGFNPTQASGFPKPSNQNNTSFRFDYYLNGKDDKKSDEKDGKQKTEQAQRQQQQKSRNQRGGKKKNRGDTRDKPQASKEESTTEKKAPEPDEEESCLVCCNVLQDFKYYAIGRCNHRQVCCMCSLRLRLLFGDKDCCICKTSLDYVVITSADSNYEDLILDDNYVLEKQMNLYLPRQEKELQAQIAHLLDFRCIICEKDDDQKSPGVHNGNHVTLLPPVPSQLTHKSIQQLEQHLKSSHNLFFCQVCLIHRKKFTHETNLYSQSSLESHIRTGDMDTDEGSGHPVCQFCYTGRGTDQTPVSMPFFSNDQLYEHLERNHYTCFLCEKDGIRYQYYNQYKNLEKHFDREHFLCRDVKCLEQKFIVFRTALDLQTHEISTHLHERNLSRNEEKKLRQLKVDWNFNEYDPAEDRNHRGKQPEDRNQRGRANQAAAPVNGKEEQEEVDQEELKRNNKNLIEKLKTILGEGGYNQFKGISGELLKDALTPQQYFDRFMSFFSGRTDYPKQQIFDLFDQVVSLLPDSGKKKQLFLIKQKVAQLERVYPQLGEGPKKQMKTSKKEIDFSKIAKTSTPNAPSRRVQPQPTIVYNTQATHDREDRHKDREDRHKPATHDTNQTVPRKIGTVSQDEANMLRAMRESAGWRGGHSMVSPSMAPTDFPSLPTQKKNKGKPKVEQKAEAFEPYGDEWGAAYQLQQQQQQQNKKGQKTIMRWG</sequence>
<evidence type="ECO:0000256" key="7">
    <source>
        <dbReference type="ARBA" id="ARBA00022833"/>
    </source>
</evidence>
<dbReference type="Pfam" id="PF25447">
    <property type="entry name" value="RING_ZNF598"/>
    <property type="match status" value="1"/>
</dbReference>
<feature type="region of interest" description="Disordered" evidence="8">
    <location>
        <begin position="444"/>
        <end position="485"/>
    </location>
</feature>
<feature type="region of interest" description="Disordered" evidence="8">
    <location>
        <begin position="688"/>
        <end position="712"/>
    </location>
</feature>
<keyword evidence="4" id="KW-0808">Transferase</keyword>
<feature type="region of interest" description="Disordered" evidence="8">
    <location>
        <begin position="627"/>
        <end position="652"/>
    </location>
</feature>
<dbReference type="InterPro" id="IPR056437">
    <property type="entry name" value="Znf-C2H2_ZNF598/HEL2"/>
</dbReference>
<feature type="region of interest" description="Disordered" evidence="8">
    <location>
        <begin position="1"/>
        <end position="128"/>
    </location>
</feature>
<organism evidence="11 12">
    <name type="scientific">Planoprotostelium fungivorum</name>
    <dbReference type="NCBI Taxonomy" id="1890364"/>
    <lineage>
        <taxon>Eukaryota</taxon>
        <taxon>Amoebozoa</taxon>
        <taxon>Evosea</taxon>
        <taxon>Variosea</taxon>
        <taxon>Cavosteliida</taxon>
        <taxon>Cavosteliaceae</taxon>
        <taxon>Planoprotostelium</taxon>
    </lineage>
</organism>
<evidence type="ECO:0000259" key="10">
    <source>
        <dbReference type="Pfam" id="PF23230"/>
    </source>
</evidence>
<feature type="domain" description="ZNF598/HEL2 PAH" evidence="9">
    <location>
        <begin position="490"/>
        <end position="568"/>
    </location>
</feature>
<dbReference type="InParanoid" id="A0A2P6MV16"/>
<feature type="compositionally biased region" description="Basic and acidic residues" evidence="8">
    <location>
        <begin position="70"/>
        <end position="87"/>
    </location>
</feature>
<protein>
    <recommendedName>
        <fullName evidence="13">RING-type E3 ubiquitin transferase</fullName>
    </recommendedName>
</protein>
<dbReference type="Pfam" id="PF23202">
    <property type="entry name" value="PAH_ZNF598"/>
    <property type="match status" value="1"/>
</dbReference>
<dbReference type="PANTHER" id="PTHR22938:SF0">
    <property type="entry name" value="E3 UBIQUITIN-PROTEIN LIGASE ZNF598"/>
    <property type="match status" value="1"/>
</dbReference>
<dbReference type="EMBL" id="MDYQ01000378">
    <property type="protein sequence ID" value="PRP75549.1"/>
    <property type="molecule type" value="Genomic_DNA"/>
</dbReference>
<evidence type="ECO:0000256" key="5">
    <source>
        <dbReference type="ARBA" id="ARBA00022723"/>
    </source>
</evidence>
<evidence type="ECO:0000259" key="9">
    <source>
        <dbReference type="Pfam" id="PF23202"/>
    </source>
</evidence>
<evidence type="ECO:0008006" key="13">
    <source>
        <dbReference type="Google" id="ProtNLM"/>
    </source>
</evidence>
<feature type="compositionally biased region" description="Basic residues" evidence="8">
    <location>
        <begin position="97"/>
        <end position="106"/>
    </location>
</feature>